<reference evidence="2" key="1">
    <citation type="submission" date="2023-03" db="EMBL/GenBank/DDBJ databases">
        <title>Massive genome expansion in bonnet fungi (Mycena s.s.) driven by repeated elements and novel gene families across ecological guilds.</title>
        <authorList>
            <consortium name="Lawrence Berkeley National Laboratory"/>
            <person name="Harder C.B."/>
            <person name="Miyauchi S."/>
            <person name="Viragh M."/>
            <person name="Kuo A."/>
            <person name="Thoen E."/>
            <person name="Andreopoulos B."/>
            <person name="Lu D."/>
            <person name="Skrede I."/>
            <person name="Drula E."/>
            <person name="Henrissat B."/>
            <person name="Morin E."/>
            <person name="Kohler A."/>
            <person name="Barry K."/>
            <person name="LaButti K."/>
            <person name="Morin E."/>
            <person name="Salamov A."/>
            <person name="Lipzen A."/>
            <person name="Mereny Z."/>
            <person name="Hegedus B."/>
            <person name="Baldrian P."/>
            <person name="Stursova M."/>
            <person name="Weitz H."/>
            <person name="Taylor A."/>
            <person name="Grigoriev I.V."/>
            <person name="Nagy L.G."/>
            <person name="Martin F."/>
            <person name="Kauserud H."/>
        </authorList>
    </citation>
    <scope>NUCLEOTIDE SEQUENCE</scope>
    <source>
        <strain evidence="2">CBHHK067</strain>
    </source>
</reference>
<comment type="caution">
    <text evidence="2">The sequence shown here is derived from an EMBL/GenBank/DDBJ whole genome shotgun (WGS) entry which is preliminary data.</text>
</comment>
<gene>
    <name evidence="2" type="ORF">B0H17DRAFT_716686</name>
</gene>
<feature type="region of interest" description="Disordered" evidence="1">
    <location>
        <begin position="1"/>
        <end position="32"/>
    </location>
</feature>
<organism evidence="2 3">
    <name type="scientific">Mycena rosella</name>
    <name type="common">Pink bonnet</name>
    <name type="synonym">Agaricus rosellus</name>
    <dbReference type="NCBI Taxonomy" id="1033263"/>
    <lineage>
        <taxon>Eukaryota</taxon>
        <taxon>Fungi</taxon>
        <taxon>Dikarya</taxon>
        <taxon>Basidiomycota</taxon>
        <taxon>Agaricomycotina</taxon>
        <taxon>Agaricomycetes</taxon>
        <taxon>Agaricomycetidae</taxon>
        <taxon>Agaricales</taxon>
        <taxon>Marasmiineae</taxon>
        <taxon>Mycenaceae</taxon>
        <taxon>Mycena</taxon>
    </lineage>
</organism>
<evidence type="ECO:0000313" key="2">
    <source>
        <dbReference type="EMBL" id="KAJ7686371.1"/>
    </source>
</evidence>
<dbReference type="EMBL" id="JARKIE010000096">
    <property type="protein sequence ID" value="KAJ7686371.1"/>
    <property type="molecule type" value="Genomic_DNA"/>
</dbReference>
<evidence type="ECO:0000313" key="3">
    <source>
        <dbReference type="Proteomes" id="UP001221757"/>
    </source>
</evidence>
<protein>
    <submittedName>
        <fullName evidence="2">Uncharacterized protein</fullName>
    </submittedName>
</protein>
<accession>A0AAD7D9R8</accession>
<dbReference type="AlphaFoldDB" id="A0AAD7D9R8"/>
<proteinExistence type="predicted"/>
<dbReference type="Proteomes" id="UP001221757">
    <property type="component" value="Unassembled WGS sequence"/>
</dbReference>
<evidence type="ECO:0000256" key="1">
    <source>
        <dbReference type="SAM" id="MobiDB-lite"/>
    </source>
</evidence>
<sequence length="312" mass="34531">MSTPPARCGHSCTPRSHRGRSQSGHPRGLGAGARCTIARNLGTREFFTLRTRPPFARQSSTEWISRRRAPCVWTPPVISRPSFPHAPRAPLHLTGCPLRALPSSLHAGKGIFAGWYHSAAGSGRGFRLRISVLGYTNSFAPWGHAGDQRSHCGPCSLRHRAPESKLLQVTSRFGDIMTHLDRGTASTKHHSNPWSVRPRRHVYNPAPRIQPPHYPEWHGPLTARPTDRACLHCTATMWHGHVLQSARAAWAGFDPSTVPIFPHPAPATRLRRPFLGVGGALTLTSILDEINRFDRTARHTNLWALSVIVTEL</sequence>
<keyword evidence="3" id="KW-1185">Reference proteome</keyword>
<name>A0AAD7D9R8_MYCRO</name>